<organism evidence="2 3">
    <name type="scientific">Strongylocentrotus purpuratus</name>
    <name type="common">Purple sea urchin</name>
    <dbReference type="NCBI Taxonomy" id="7668"/>
    <lineage>
        <taxon>Eukaryota</taxon>
        <taxon>Metazoa</taxon>
        <taxon>Echinodermata</taxon>
        <taxon>Eleutherozoa</taxon>
        <taxon>Echinozoa</taxon>
        <taxon>Echinoidea</taxon>
        <taxon>Euechinoidea</taxon>
        <taxon>Echinacea</taxon>
        <taxon>Camarodonta</taxon>
        <taxon>Echinidea</taxon>
        <taxon>Strongylocentrotidae</taxon>
        <taxon>Strongylocentrotus</taxon>
    </lineage>
</organism>
<feature type="region of interest" description="Disordered" evidence="1">
    <location>
        <begin position="216"/>
        <end position="284"/>
    </location>
</feature>
<dbReference type="PANTHER" id="PTHR15251">
    <property type="entry name" value="TESTIS-SPECIFIC BASIC PROTEIN Y 1-RELATED"/>
    <property type="match status" value="1"/>
</dbReference>
<dbReference type="GeneID" id="100891861"/>
<dbReference type="Proteomes" id="UP000007110">
    <property type="component" value="Unassembled WGS sequence"/>
</dbReference>
<dbReference type="AlphaFoldDB" id="A0A7M7NN66"/>
<reference evidence="3" key="1">
    <citation type="submission" date="2015-02" db="EMBL/GenBank/DDBJ databases">
        <title>Genome sequencing for Strongylocentrotus purpuratus.</title>
        <authorList>
            <person name="Murali S."/>
            <person name="Liu Y."/>
            <person name="Vee V."/>
            <person name="English A."/>
            <person name="Wang M."/>
            <person name="Skinner E."/>
            <person name="Han Y."/>
            <person name="Muzny D.M."/>
            <person name="Worley K.C."/>
            <person name="Gibbs R.A."/>
        </authorList>
    </citation>
    <scope>NUCLEOTIDE SEQUENCE</scope>
</reference>
<dbReference type="PANTHER" id="PTHR15251:SF2">
    <property type="entry name" value="TESTIS-SPECIFIC BASIC PROTEIN Y 1-RELATED"/>
    <property type="match status" value="1"/>
</dbReference>
<dbReference type="KEGG" id="spu:100891861"/>
<feature type="compositionally biased region" description="Basic and acidic residues" evidence="1">
    <location>
        <begin position="59"/>
        <end position="80"/>
    </location>
</feature>
<evidence type="ECO:0000256" key="1">
    <source>
        <dbReference type="SAM" id="MobiDB-lite"/>
    </source>
</evidence>
<dbReference type="InParanoid" id="A0A7M7NN66"/>
<reference evidence="2" key="2">
    <citation type="submission" date="2021-01" db="UniProtKB">
        <authorList>
            <consortium name="EnsemblMetazoa"/>
        </authorList>
    </citation>
    <scope>IDENTIFICATION</scope>
</reference>
<feature type="compositionally biased region" description="Polar residues" evidence="1">
    <location>
        <begin position="108"/>
        <end position="123"/>
    </location>
</feature>
<dbReference type="RefSeq" id="XP_030837152.1">
    <property type="nucleotide sequence ID" value="XM_030981292.1"/>
</dbReference>
<feature type="region of interest" description="Disordered" evidence="1">
    <location>
        <begin position="175"/>
        <end position="196"/>
    </location>
</feature>
<protein>
    <submittedName>
        <fullName evidence="2">Uncharacterized protein</fullName>
    </submittedName>
</protein>
<proteinExistence type="predicted"/>
<dbReference type="EnsemblMetazoa" id="XM_030981292">
    <property type="protein sequence ID" value="XP_030837152"/>
    <property type="gene ID" value="LOC100891861"/>
</dbReference>
<feature type="region of interest" description="Disordered" evidence="1">
    <location>
        <begin position="59"/>
        <end position="162"/>
    </location>
</feature>
<keyword evidence="3" id="KW-1185">Reference proteome</keyword>
<evidence type="ECO:0000313" key="2">
    <source>
        <dbReference type="EnsemblMetazoa" id="XP_030837152"/>
    </source>
</evidence>
<feature type="compositionally biased region" description="Polar residues" evidence="1">
    <location>
        <begin position="225"/>
        <end position="247"/>
    </location>
</feature>
<evidence type="ECO:0000313" key="3">
    <source>
        <dbReference type="Proteomes" id="UP000007110"/>
    </source>
</evidence>
<name>A0A7M7NN66_STRPU</name>
<accession>A0A7M7NN66</accession>
<feature type="region of interest" description="Disordered" evidence="1">
    <location>
        <begin position="297"/>
        <end position="339"/>
    </location>
</feature>
<feature type="compositionally biased region" description="Basic and acidic residues" evidence="1">
    <location>
        <begin position="309"/>
        <end position="330"/>
    </location>
</feature>
<sequence length="388" mass="43369">MEVDLIGLTMPYSRMWWNSGNVEPGSLSCLPSRFKLQLYSVLYLAVLLSSSTYKLMMEKEQEREEERESYPPKYESDYGEHGPIAGKPPNQDRGQPKNKQPPPDLANFEQNGDSPPFNQNNNADVKDRGCTTPPGVDIAVGDKPQSSRIEDIAGLPHGDHPSLRIENMSPLNDGMKEGEKLSQPTSLLSKDGKVPLPPLPDVEEGILQAVEMPNTHLSGGEQFSMPKSLSSQLDEEFSQPTSLSSKDGNVPLPPLPDVEGDIPNTHLSEGEQFSMPKSLTSQMDKIRVKRVSSRQLNRNKFTRASGRQGGRELKNRRREVDRLNVMRDRNTSGGLNGANADRRGTIPWQIYVYNDLKKMLVEFTRVYLPKMACWSITLALGYICGRNE</sequence>